<dbReference type="EMBL" id="CAAALY010008386">
    <property type="protein sequence ID" value="VEL10224.1"/>
    <property type="molecule type" value="Genomic_DNA"/>
</dbReference>
<organism evidence="2 3">
    <name type="scientific">Protopolystoma xenopodis</name>
    <dbReference type="NCBI Taxonomy" id="117903"/>
    <lineage>
        <taxon>Eukaryota</taxon>
        <taxon>Metazoa</taxon>
        <taxon>Spiralia</taxon>
        <taxon>Lophotrochozoa</taxon>
        <taxon>Platyhelminthes</taxon>
        <taxon>Monogenea</taxon>
        <taxon>Polyopisthocotylea</taxon>
        <taxon>Polystomatidea</taxon>
        <taxon>Polystomatidae</taxon>
        <taxon>Protopolystoma</taxon>
    </lineage>
</organism>
<feature type="compositionally biased region" description="Polar residues" evidence="1">
    <location>
        <begin position="35"/>
        <end position="55"/>
    </location>
</feature>
<comment type="caution">
    <text evidence="2">The sequence shown here is derived from an EMBL/GenBank/DDBJ whole genome shotgun (WGS) entry which is preliminary data.</text>
</comment>
<reference evidence="2" key="1">
    <citation type="submission" date="2018-11" db="EMBL/GenBank/DDBJ databases">
        <authorList>
            <consortium name="Pathogen Informatics"/>
        </authorList>
    </citation>
    <scope>NUCLEOTIDE SEQUENCE</scope>
</reference>
<dbReference type="AlphaFoldDB" id="A0A3S5A8Y5"/>
<feature type="region of interest" description="Disordered" evidence="1">
    <location>
        <begin position="35"/>
        <end position="75"/>
    </location>
</feature>
<keyword evidence="3" id="KW-1185">Reference proteome</keyword>
<dbReference type="Proteomes" id="UP000784294">
    <property type="component" value="Unassembled WGS sequence"/>
</dbReference>
<protein>
    <submittedName>
        <fullName evidence="2">Uncharacterized protein</fullName>
    </submittedName>
</protein>
<gene>
    <name evidence="2" type="ORF">PXEA_LOCUS3664</name>
</gene>
<accession>A0A3S5A8Y5</accession>
<proteinExistence type="predicted"/>
<evidence type="ECO:0000256" key="1">
    <source>
        <dbReference type="SAM" id="MobiDB-lite"/>
    </source>
</evidence>
<evidence type="ECO:0000313" key="2">
    <source>
        <dbReference type="EMBL" id="VEL10224.1"/>
    </source>
</evidence>
<name>A0A3S5A8Y5_9PLAT</name>
<evidence type="ECO:0000313" key="3">
    <source>
        <dbReference type="Proteomes" id="UP000784294"/>
    </source>
</evidence>
<feature type="compositionally biased region" description="Polar residues" evidence="1">
    <location>
        <begin position="63"/>
        <end position="75"/>
    </location>
</feature>
<sequence length="152" mass="15944">MFLFSREVDFSTTGVDRTGDGAFRLLAVDTVQSINTSPTPCQSGTASPGRGNSLNRDLPTGLNHLSTETPAPTNGPVTMAATMKAGTTTQPVSLWKSGFFESSGFGPDFAMSTCRSSGDSVVIGVTPAPEEESGICRLFGAPFDLSNWPQQC</sequence>